<reference evidence="1 2" key="1">
    <citation type="submission" date="2017-10" db="EMBL/GenBank/DDBJ databases">
        <title>Analysis of the genome sequences of Rhizobium populations associated to common bean (phaseolus vulgaris).</title>
        <authorList>
            <person name="Bustos P."/>
            <person name="Santamaria R.I."/>
            <person name="Miranda-Sanchez F."/>
            <person name="Perez-Carrascal O."/>
            <person name="Juarez S."/>
            <person name="Lozano L."/>
            <person name="Martinez-Flores I."/>
            <person name="Vinuesa P."/>
            <person name="Martinez-Romero E."/>
            <person name="Cevallos M.A."/>
            <person name="Romero D."/>
            <person name="Davila G."/>
            <person name="Gonzalez V."/>
        </authorList>
    </citation>
    <scope>NUCLEOTIDE SEQUENCE [LARGE SCALE GENOMIC DNA]</scope>
    <source>
        <strain evidence="1 2">NXT3</strain>
    </source>
</reference>
<accession>A0A2L0H419</accession>
<gene>
    <name evidence="1" type="ORF">NXT3_CH01345</name>
</gene>
<evidence type="ECO:0000313" key="1">
    <source>
        <dbReference type="EMBL" id="AUX75932.1"/>
    </source>
</evidence>
<dbReference type="AlphaFoldDB" id="A0A2L0H419"/>
<proteinExistence type="predicted"/>
<protein>
    <recommendedName>
        <fullName evidence="3">HAD family hydrolase</fullName>
    </recommendedName>
</protein>
<evidence type="ECO:0008006" key="3">
    <source>
        <dbReference type="Google" id="ProtNLM"/>
    </source>
</evidence>
<dbReference type="EMBL" id="CP024307">
    <property type="protein sequence ID" value="AUX75932.1"/>
    <property type="molecule type" value="Genomic_DNA"/>
</dbReference>
<dbReference type="Proteomes" id="UP000239340">
    <property type="component" value="Chromosome"/>
</dbReference>
<name>A0A2L0H419_RHIFR</name>
<sequence>MPTFAAPGDVPLKPRPLIVTDVDEVVLEFLTPFIAFLEAREHVLLPRSFRLAGNIIDRRSGEPVSEATAEALLEAFYTAQDQWQTPAALAVETLTALSEEADIVFLTAMPPRHAPLRTALLDALGLPYPLIASEEPKGPLVKHLHGERRLPLVFIDDILRNLHSVQEHAPSSFLINLMANAEFRALAPTPAAGIQVAADWGVAAGLIRAHWGATTGG</sequence>
<evidence type="ECO:0000313" key="2">
    <source>
        <dbReference type="Proteomes" id="UP000239340"/>
    </source>
</evidence>
<dbReference type="RefSeq" id="WP_037414158.1">
    <property type="nucleotide sequence ID" value="NZ_CP024307.1"/>
</dbReference>
<organism evidence="1 2">
    <name type="scientific">Rhizobium fredii</name>
    <name type="common">Sinorhizobium fredii</name>
    <dbReference type="NCBI Taxonomy" id="380"/>
    <lineage>
        <taxon>Bacteria</taxon>
        <taxon>Pseudomonadati</taxon>
        <taxon>Pseudomonadota</taxon>
        <taxon>Alphaproteobacteria</taxon>
        <taxon>Hyphomicrobiales</taxon>
        <taxon>Rhizobiaceae</taxon>
        <taxon>Sinorhizobium/Ensifer group</taxon>
        <taxon>Sinorhizobium</taxon>
    </lineage>
</organism>